<evidence type="ECO:0000256" key="7">
    <source>
        <dbReference type="RuleBase" id="RU361161"/>
    </source>
</evidence>
<protein>
    <recommendedName>
        <fullName evidence="3">beta-glucosidase</fullName>
        <ecNumber evidence="3">3.2.1.21</ecNumber>
    </recommendedName>
</protein>
<dbReference type="InterPro" id="IPR051915">
    <property type="entry name" value="Cellulose_Degrad_GH3"/>
</dbReference>
<keyword evidence="4" id="KW-0732">Signal</keyword>
<dbReference type="STRING" id="166486.ERS852572_02988"/>
<evidence type="ECO:0000256" key="1">
    <source>
        <dbReference type="ARBA" id="ARBA00000448"/>
    </source>
</evidence>
<keyword evidence="5 7" id="KW-0378">Hydrolase</keyword>
<name>A0A173VK75_9FIRM</name>
<dbReference type="GO" id="GO:0008422">
    <property type="term" value="F:beta-glucosidase activity"/>
    <property type="evidence" value="ECO:0007669"/>
    <property type="project" value="UniProtKB-EC"/>
</dbReference>
<dbReference type="Gene3D" id="2.60.40.10">
    <property type="entry name" value="Immunoglobulins"/>
    <property type="match status" value="1"/>
</dbReference>
<organism evidence="9 11">
    <name type="scientific">Roseburia intestinalis</name>
    <dbReference type="NCBI Taxonomy" id="166486"/>
    <lineage>
        <taxon>Bacteria</taxon>
        <taxon>Bacillati</taxon>
        <taxon>Bacillota</taxon>
        <taxon>Clostridia</taxon>
        <taxon>Lachnospirales</taxon>
        <taxon>Lachnospiraceae</taxon>
        <taxon>Roseburia</taxon>
    </lineage>
</organism>
<feature type="domain" description="Fibronectin type III-like" evidence="8">
    <location>
        <begin position="656"/>
        <end position="725"/>
    </location>
</feature>
<comment type="catalytic activity">
    <reaction evidence="1">
        <text>Hydrolysis of terminal, non-reducing beta-D-glucosyl residues with release of beta-D-glucose.</text>
        <dbReference type="EC" id="3.2.1.21"/>
    </reaction>
</comment>
<dbReference type="GO" id="GO:0009251">
    <property type="term" value="P:glucan catabolic process"/>
    <property type="evidence" value="ECO:0007669"/>
    <property type="project" value="TreeGrafter"/>
</dbReference>
<dbReference type="Proteomes" id="UP000095350">
    <property type="component" value="Unassembled WGS sequence"/>
</dbReference>
<dbReference type="EMBL" id="CYXZ01000025">
    <property type="protein sequence ID" value="CUN26378.1"/>
    <property type="molecule type" value="Genomic_DNA"/>
</dbReference>
<dbReference type="PROSITE" id="PS00775">
    <property type="entry name" value="GLYCOSYL_HYDROL_F3"/>
    <property type="match status" value="1"/>
</dbReference>
<dbReference type="InterPro" id="IPR036962">
    <property type="entry name" value="Glyco_hydro_3_N_sf"/>
</dbReference>
<proteinExistence type="inferred from homology"/>
<sequence>MTEQKLTELLRDMSLEEKVNQMSQVTGGFFNGEIVVTGPMADKGFTEDNVNLAGSVIGSMGAETLKSIQKNYMEKHPHHIPLLFMLDVINGYKTVFPIPLAQGASFEPELSEQCASVAAKEASVSGLHVTFAPMTDLVRDARWGRVMESTGEDPYLNSLFCAAMVRGFQGNSLKDNYAIAACVKHFAGYGAPTAGRDYNTVELSEHTFREFYLPSYQAGIDAGAALVMTSFNTVNGIPATGNKKLMRDILREQMKFDGVLISDWAAIEETIYHGYCADREEAAVRAVEAGVDIDMMTGIYSENLCQMVRDGKIREELIDEACLRILRLKNNLGLFENPYKDADQKKEKEYILCEEHRNLAREAAKKSFVLLKNEDHILPLEQQKKIAFIGPYVDNRNLFGAWSFIADAKDVMTLQEAVQEQYVSENSTFCQGSPMLGADVCLEGFGEQQQQSYTREQEDHMLQEAVQAAKEADIVVLAIGEDRLQSGEATSNANIRIPEVQEALLDRIAEVNQNIVVVLFSGRPLDIREINKKAKAILQVWLPGTEGARAIADTLFGKYNPSGKLPMSFPYCVGQVPVHYNEYSTGRPHIEGKDKDRFRSKYLDIPNEPLYPFGYGLSYTTFEVSDIHLDRTWMDTSGQIEAEVTVKNTGNCTGTETLQLYIHDIAASVVRPVKELKDFKKVTLLPGEEKKVVFTITEQELRFLTEDGIYASEAGEFEIFIGKDSLTGNKASFVLKK</sequence>
<evidence type="ECO:0000313" key="10">
    <source>
        <dbReference type="EMBL" id="MTR85406.1"/>
    </source>
</evidence>
<dbReference type="Pfam" id="PF00933">
    <property type="entry name" value="Glyco_hydro_3"/>
    <property type="match status" value="1"/>
</dbReference>
<evidence type="ECO:0000256" key="6">
    <source>
        <dbReference type="ARBA" id="ARBA00023295"/>
    </source>
</evidence>
<dbReference type="SUPFAM" id="SSF52279">
    <property type="entry name" value="Beta-D-glucan exohydrolase, C-terminal domain"/>
    <property type="match status" value="1"/>
</dbReference>
<dbReference type="PaxDb" id="166486-ERS852572_02988"/>
<evidence type="ECO:0000256" key="5">
    <source>
        <dbReference type="ARBA" id="ARBA00022801"/>
    </source>
</evidence>
<reference evidence="10 12" key="2">
    <citation type="journal article" date="2019" name="Nat. Med.">
        <title>A library of human gut bacterial isolates paired with longitudinal multiomics data enables mechanistic microbiome research.</title>
        <authorList>
            <person name="Poyet M."/>
            <person name="Groussin M."/>
            <person name="Gibbons S.M."/>
            <person name="Avila-Pacheco J."/>
            <person name="Jiang X."/>
            <person name="Kearney S.M."/>
            <person name="Perrotta A.R."/>
            <person name="Berdy B."/>
            <person name="Zhao S."/>
            <person name="Lieberman T.D."/>
            <person name="Swanson P.K."/>
            <person name="Smith M."/>
            <person name="Roesemann S."/>
            <person name="Alexander J.E."/>
            <person name="Rich S.A."/>
            <person name="Livny J."/>
            <person name="Vlamakis H."/>
            <person name="Clish C."/>
            <person name="Bullock K."/>
            <person name="Deik A."/>
            <person name="Scott J."/>
            <person name="Pierce K.A."/>
            <person name="Xavier R.J."/>
            <person name="Alm E.J."/>
        </authorList>
    </citation>
    <scope>NUCLEOTIDE SEQUENCE [LARGE SCALE GENOMIC DNA]</scope>
    <source>
        <strain evidence="10 12">BIOML-A1</strain>
    </source>
</reference>
<dbReference type="EC" id="3.2.1.21" evidence="3"/>
<dbReference type="InterPro" id="IPR013783">
    <property type="entry name" value="Ig-like_fold"/>
</dbReference>
<dbReference type="NCBIfam" id="NF011678">
    <property type="entry name" value="PRK15098.1"/>
    <property type="match status" value="1"/>
</dbReference>
<dbReference type="OrthoDB" id="98455at2"/>
<dbReference type="RefSeq" id="WP_055195409.1">
    <property type="nucleotide sequence ID" value="NZ_CABIYH010000025.1"/>
</dbReference>
<keyword evidence="6 7" id="KW-0326">Glycosidase</keyword>
<comment type="similarity">
    <text evidence="2 7">Belongs to the glycosyl hydrolase 3 family.</text>
</comment>
<dbReference type="Proteomes" id="UP000478483">
    <property type="component" value="Unassembled WGS sequence"/>
</dbReference>
<evidence type="ECO:0000256" key="3">
    <source>
        <dbReference type="ARBA" id="ARBA00012744"/>
    </source>
</evidence>
<dbReference type="InterPro" id="IPR001764">
    <property type="entry name" value="Glyco_hydro_3_N"/>
</dbReference>
<gene>
    <name evidence="9" type="primary">bglX_3</name>
    <name evidence="10" type="synonym">bglX</name>
    <name evidence="9" type="ORF">ERS852572_02988</name>
    <name evidence="10" type="ORF">GMD50_10085</name>
</gene>
<dbReference type="InterPro" id="IPR036881">
    <property type="entry name" value="Glyco_hydro_3_C_sf"/>
</dbReference>
<reference evidence="9 11" key="1">
    <citation type="submission" date="2015-09" db="EMBL/GenBank/DDBJ databases">
        <authorList>
            <consortium name="Pathogen Informatics"/>
        </authorList>
    </citation>
    <scope>NUCLEOTIDE SEQUENCE [LARGE SCALE GENOMIC DNA]</scope>
    <source>
        <strain evidence="9 11">2789STDY5834960</strain>
    </source>
</reference>
<dbReference type="Gene3D" id="3.20.20.300">
    <property type="entry name" value="Glycoside hydrolase, family 3, N-terminal domain"/>
    <property type="match status" value="1"/>
</dbReference>
<dbReference type="InterPro" id="IPR019800">
    <property type="entry name" value="Glyco_hydro_3_AS"/>
</dbReference>
<evidence type="ECO:0000256" key="4">
    <source>
        <dbReference type="ARBA" id="ARBA00022729"/>
    </source>
</evidence>
<dbReference type="Pfam" id="PF14310">
    <property type="entry name" value="Fn3-like"/>
    <property type="match status" value="1"/>
</dbReference>
<dbReference type="SUPFAM" id="SSF51445">
    <property type="entry name" value="(Trans)glycosidases"/>
    <property type="match status" value="1"/>
</dbReference>
<dbReference type="PANTHER" id="PTHR30620">
    <property type="entry name" value="PERIPLASMIC BETA-GLUCOSIDASE-RELATED"/>
    <property type="match status" value="1"/>
</dbReference>
<dbReference type="EMBL" id="WNAJ01000010">
    <property type="protein sequence ID" value="MTR85406.1"/>
    <property type="molecule type" value="Genomic_DNA"/>
</dbReference>
<dbReference type="Pfam" id="PF01915">
    <property type="entry name" value="Glyco_hydro_3_C"/>
    <property type="match status" value="1"/>
</dbReference>
<evidence type="ECO:0000313" key="12">
    <source>
        <dbReference type="Proteomes" id="UP000478483"/>
    </source>
</evidence>
<dbReference type="AlphaFoldDB" id="A0A173VK75"/>
<dbReference type="Gene3D" id="3.40.50.1700">
    <property type="entry name" value="Glycoside hydrolase family 3 C-terminal domain"/>
    <property type="match status" value="1"/>
</dbReference>
<dbReference type="InterPro" id="IPR002772">
    <property type="entry name" value="Glyco_hydro_3_C"/>
</dbReference>
<accession>A0A173VK75</accession>
<dbReference type="InterPro" id="IPR017853">
    <property type="entry name" value="GH"/>
</dbReference>
<dbReference type="InterPro" id="IPR026891">
    <property type="entry name" value="Fn3-like"/>
</dbReference>
<dbReference type="PRINTS" id="PR00133">
    <property type="entry name" value="GLHYDRLASE3"/>
</dbReference>
<evidence type="ECO:0000313" key="9">
    <source>
        <dbReference type="EMBL" id="CUN26378.1"/>
    </source>
</evidence>
<evidence type="ECO:0000259" key="8">
    <source>
        <dbReference type="SMART" id="SM01217"/>
    </source>
</evidence>
<evidence type="ECO:0000256" key="2">
    <source>
        <dbReference type="ARBA" id="ARBA00005336"/>
    </source>
</evidence>
<dbReference type="FunFam" id="2.60.40.10:FF:000495">
    <property type="entry name" value="Periplasmic beta-glucosidase"/>
    <property type="match status" value="1"/>
</dbReference>
<dbReference type="PANTHER" id="PTHR30620:SF16">
    <property type="entry name" value="LYSOSOMAL BETA GLUCOSIDASE"/>
    <property type="match status" value="1"/>
</dbReference>
<dbReference type="SMART" id="SM01217">
    <property type="entry name" value="Fn3_like"/>
    <property type="match status" value="1"/>
</dbReference>
<evidence type="ECO:0000313" key="11">
    <source>
        <dbReference type="Proteomes" id="UP000095350"/>
    </source>
</evidence>